<dbReference type="EnsemblPlants" id="OB08G30250.1">
    <property type="protein sequence ID" value="OB08G30250.1"/>
    <property type="gene ID" value="OB08G30250"/>
</dbReference>
<dbReference type="AlphaFoldDB" id="J3MV94"/>
<comment type="catalytic activity">
    <reaction evidence="1">
        <text>a long-chain fatty acyl-CoA + 2 NADPH + 2 H(+) = a long-chain primary fatty alcohol + 2 NADP(+) + CoA</text>
        <dbReference type="Rhea" id="RHEA:52716"/>
        <dbReference type="ChEBI" id="CHEBI:15378"/>
        <dbReference type="ChEBI" id="CHEBI:57287"/>
        <dbReference type="ChEBI" id="CHEBI:57783"/>
        <dbReference type="ChEBI" id="CHEBI:58349"/>
        <dbReference type="ChEBI" id="CHEBI:77396"/>
        <dbReference type="ChEBI" id="CHEBI:83139"/>
        <dbReference type="EC" id="1.2.1.84"/>
    </reaction>
</comment>
<dbReference type="InterPro" id="IPR036291">
    <property type="entry name" value="NAD(P)-bd_dom_sf"/>
</dbReference>
<dbReference type="Gene3D" id="3.40.50.720">
    <property type="entry name" value="NAD(P)-binding Rossmann-like Domain"/>
    <property type="match status" value="1"/>
</dbReference>
<protein>
    <recommendedName>
        <fullName evidence="1">Fatty acyl-CoA reductase</fullName>
        <ecNumber evidence="1">1.2.1.84</ecNumber>
    </recommendedName>
</protein>
<organism evidence="3">
    <name type="scientific">Oryza brachyantha</name>
    <name type="common">malo sina</name>
    <dbReference type="NCBI Taxonomy" id="4533"/>
    <lineage>
        <taxon>Eukaryota</taxon>
        <taxon>Viridiplantae</taxon>
        <taxon>Streptophyta</taxon>
        <taxon>Embryophyta</taxon>
        <taxon>Tracheophyta</taxon>
        <taxon>Spermatophyta</taxon>
        <taxon>Magnoliopsida</taxon>
        <taxon>Liliopsida</taxon>
        <taxon>Poales</taxon>
        <taxon>Poaceae</taxon>
        <taxon>BOP clade</taxon>
        <taxon>Oryzoideae</taxon>
        <taxon>Oryzeae</taxon>
        <taxon>Oryzinae</taxon>
        <taxon>Oryza</taxon>
    </lineage>
</organism>
<reference evidence="3" key="2">
    <citation type="submission" date="2013-04" db="UniProtKB">
        <authorList>
            <consortium name="EnsemblPlants"/>
        </authorList>
    </citation>
    <scope>IDENTIFICATION</scope>
</reference>
<keyword evidence="1" id="KW-0521">NADP</keyword>
<dbReference type="Pfam" id="PF07993">
    <property type="entry name" value="NAD_binding_4"/>
    <property type="match status" value="1"/>
</dbReference>
<dbReference type="Gramene" id="OB08G30250.1">
    <property type="protein sequence ID" value="OB08G30250.1"/>
    <property type="gene ID" value="OB08G30250"/>
</dbReference>
<dbReference type="eggNOG" id="KOG1221">
    <property type="taxonomic scope" value="Eukaryota"/>
</dbReference>
<evidence type="ECO:0000256" key="1">
    <source>
        <dbReference type="RuleBase" id="RU363097"/>
    </source>
</evidence>
<dbReference type="Proteomes" id="UP000006038">
    <property type="component" value="Chromosome 8"/>
</dbReference>
<dbReference type="InterPro" id="IPR026055">
    <property type="entry name" value="FAR"/>
</dbReference>
<dbReference type="GO" id="GO:0010345">
    <property type="term" value="P:suberin biosynthetic process"/>
    <property type="evidence" value="ECO:0007669"/>
    <property type="project" value="TreeGrafter"/>
</dbReference>
<accession>J3MV94</accession>
<proteinExistence type="inferred from homology"/>
<dbReference type="HOGENOM" id="CLU_186328_1_0_1"/>
<dbReference type="PANTHER" id="PTHR11011">
    <property type="entry name" value="MALE STERILITY PROTEIN 2-RELATED"/>
    <property type="match status" value="1"/>
</dbReference>
<dbReference type="EC" id="1.2.1.84" evidence="1"/>
<comment type="function">
    <text evidence="1">Catalyzes the reduction of fatty acyl-CoA to fatty alcohols.</text>
</comment>
<evidence type="ECO:0000259" key="2">
    <source>
        <dbReference type="Pfam" id="PF07993"/>
    </source>
</evidence>
<comment type="similarity">
    <text evidence="1">Belongs to the fatty acyl-CoA reductase family.</text>
</comment>
<dbReference type="GO" id="GO:0035336">
    <property type="term" value="P:long-chain fatty-acyl-CoA metabolic process"/>
    <property type="evidence" value="ECO:0007669"/>
    <property type="project" value="TreeGrafter"/>
</dbReference>
<sequence>MADRLDAERIIEYFKGKSILITGATGFLGKILVEKILRVQPDVKKIYLLVRAIDEASAKQRVQSELNLKRFEYS</sequence>
<dbReference type="PANTHER" id="PTHR11011:SF39">
    <property type="entry name" value="FATTY ACYL-COA REDUCTASE"/>
    <property type="match status" value="1"/>
</dbReference>
<dbReference type="GO" id="GO:0080019">
    <property type="term" value="F:alcohol-forming very long-chain fatty acyl-CoA reductase activity"/>
    <property type="evidence" value="ECO:0007669"/>
    <property type="project" value="InterPro"/>
</dbReference>
<dbReference type="OMA" id="EVCLLFW"/>
<evidence type="ECO:0000313" key="4">
    <source>
        <dbReference type="Proteomes" id="UP000006038"/>
    </source>
</evidence>
<name>J3MV94_ORYBR</name>
<keyword evidence="4" id="KW-1185">Reference proteome</keyword>
<feature type="domain" description="Thioester reductase (TE)" evidence="2">
    <location>
        <begin position="21"/>
        <end position="68"/>
    </location>
</feature>
<dbReference type="GO" id="GO:0102965">
    <property type="term" value="F:alcohol-forming long-chain fatty acyl-CoA reductase activity"/>
    <property type="evidence" value="ECO:0007669"/>
    <property type="project" value="UniProtKB-EC"/>
</dbReference>
<evidence type="ECO:0000313" key="3">
    <source>
        <dbReference type="EnsemblPlants" id="OB08G30250.1"/>
    </source>
</evidence>
<dbReference type="SUPFAM" id="SSF51735">
    <property type="entry name" value="NAD(P)-binding Rossmann-fold domains"/>
    <property type="match status" value="1"/>
</dbReference>
<keyword evidence="1" id="KW-0443">Lipid metabolism</keyword>
<reference evidence="3" key="1">
    <citation type="journal article" date="2013" name="Nat. Commun.">
        <title>Whole-genome sequencing of Oryza brachyantha reveals mechanisms underlying Oryza genome evolution.</title>
        <authorList>
            <person name="Chen J."/>
            <person name="Huang Q."/>
            <person name="Gao D."/>
            <person name="Wang J."/>
            <person name="Lang Y."/>
            <person name="Liu T."/>
            <person name="Li B."/>
            <person name="Bai Z."/>
            <person name="Luis Goicoechea J."/>
            <person name="Liang C."/>
            <person name="Chen C."/>
            <person name="Zhang W."/>
            <person name="Sun S."/>
            <person name="Liao Y."/>
            <person name="Zhang X."/>
            <person name="Yang L."/>
            <person name="Song C."/>
            <person name="Wang M."/>
            <person name="Shi J."/>
            <person name="Liu G."/>
            <person name="Liu J."/>
            <person name="Zhou H."/>
            <person name="Zhou W."/>
            <person name="Yu Q."/>
            <person name="An N."/>
            <person name="Chen Y."/>
            <person name="Cai Q."/>
            <person name="Wang B."/>
            <person name="Liu B."/>
            <person name="Min J."/>
            <person name="Huang Y."/>
            <person name="Wu H."/>
            <person name="Li Z."/>
            <person name="Zhang Y."/>
            <person name="Yin Y."/>
            <person name="Song W."/>
            <person name="Jiang J."/>
            <person name="Jackson S.A."/>
            <person name="Wing R.A."/>
            <person name="Wang J."/>
            <person name="Chen M."/>
        </authorList>
    </citation>
    <scope>NUCLEOTIDE SEQUENCE [LARGE SCALE GENOMIC DNA]</scope>
    <source>
        <strain evidence="3">cv. IRGC 101232</strain>
    </source>
</reference>
<dbReference type="InterPro" id="IPR013120">
    <property type="entry name" value="FAR_NAD-bd"/>
</dbReference>
<keyword evidence="1" id="KW-0560">Oxidoreductase</keyword>
<dbReference type="STRING" id="4533.J3MV94"/>
<keyword evidence="1" id="KW-0444">Lipid biosynthesis</keyword>